<dbReference type="SUPFAM" id="SSF52540">
    <property type="entry name" value="P-loop containing nucleoside triphosphate hydrolases"/>
    <property type="match status" value="2"/>
</dbReference>
<feature type="domain" description="MCM C-terminal AAA(+) ATPase" evidence="11">
    <location>
        <begin position="908"/>
        <end position="951"/>
    </location>
</feature>
<dbReference type="InterPro" id="IPR036388">
    <property type="entry name" value="WH-like_DNA-bd_sf"/>
</dbReference>
<evidence type="ECO:0000256" key="1">
    <source>
        <dbReference type="ARBA" id="ARBA00008010"/>
    </source>
</evidence>
<dbReference type="InterPro" id="IPR006142">
    <property type="entry name" value="INTEIN"/>
</dbReference>
<dbReference type="NCBIfam" id="TIGR01443">
    <property type="entry name" value="intein_Cterm"/>
    <property type="match status" value="2"/>
</dbReference>
<dbReference type="eggNOG" id="arCOG03145">
    <property type="taxonomic scope" value="Archaea"/>
</dbReference>
<dbReference type="SMART" id="SM00306">
    <property type="entry name" value="HintN"/>
    <property type="match status" value="2"/>
</dbReference>
<dbReference type="GO" id="GO:0016787">
    <property type="term" value="F:hydrolase activity"/>
    <property type="evidence" value="ECO:0007669"/>
    <property type="project" value="UniProtKB-KW"/>
</dbReference>
<dbReference type="NCBIfam" id="TIGR01445">
    <property type="entry name" value="intein_Nterm"/>
    <property type="match status" value="2"/>
</dbReference>
<dbReference type="InterPro" id="IPR012340">
    <property type="entry name" value="NA-bd_OB-fold"/>
</dbReference>
<dbReference type="InterPro" id="IPR004042">
    <property type="entry name" value="Intein_endonuc_central"/>
</dbReference>
<dbReference type="PANTHER" id="PTHR11630">
    <property type="entry name" value="DNA REPLICATION LICENSING FACTOR MCM FAMILY MEMBER"/>
    <property type="match status" value="1"/>
</dbReference>
<dbReference type="GO" id="GO:0006260">
    <property type="term" value="P:DNA replication"/>
    <property type="evidence" value="ECO:0007669"/>
    <property type="project" value="UniProtKB-KW"/>
</dbReference>
<dbReference type="PROSITE" id="PS50817">
    <property type="entry name" value="INTEIN_N_TER"/>
    <property type="match status" value="2"/>
</dbReference>
<dbReference type="FunFam" id="2.20.28.10:FF:000003">
    <property type="entry name" value="DNA helicase"/>
    <property type="match status" value="1"/>
</dbReference>
<organism evidence="13 14">
    <name type="scientific">Archaeoglobus profundus (strain DSM 5631 / JCM 9629 / NBRC 100127 / Av18)</name>
    <dbReference type="NCBI Taxonomy" id="572546"/>
    <lineage>
        <taxon>Archaea</taxon>
        <taxon>Methanobacteriati</taxon>
        <taxon>Methanobacteriota</taxon>
        <taxon>Archaeoglobi</taxon>
        <taxon>Archaeoglobales</taxon>
        <taxon>Archaeoglobaceae</taxon>
        <taxon>Archaeoglobus</taxon>
    </lineage>
</organism>
<keyword evidence="10" id="KW-0238">DNA-binding</keyword>
<dbReference type="Gene3D" id="2.170.16.10">
    <property type="entry name" value="Hedgehog/Intein (Hint) domain"/>
    <property type="match status" value="4"/>
</dbReference>
<dbReference type="Pfam" id="PF17207">
    <property type="entry name" value="MCM_OB"/>
    <property type="match status" value="1"/>
</dbReference>
<evidence type="ECO:0000256" key="4">
    <source>
        <dbReference type="ARBA" id="ARBA00022741"/>
    </source>
</evidence>
<dbReference type="PROSITE" id="PS50818">
    <property type="entry name" value="INTEIN_C_TER"/>
    <property type="match status" value="2"/>
</dbReference>
<gene>
    <name evidence="13" type="ordered locus">Arcpr_0792</name>
</gene>
<dbReference type="SMART" id="SM00350">
    <property type="entry name" value="MCM"/>
    <property type="match status" value="1"/>
</dbReference>
<evidence type="ECO:0000256" key="3">
    <source>
        <dbReference type="ARBA" id="ARBA00022705"/>
    </source>
</evidence>
<keyword evidence="3" id="KW-0235">DNA replication</keyword>
<dbReference type="HOGENOM" id="CLU_000995_7_2_2"/>
<dbReference type="eggNOG" id="arCOG03158">
    <property type="taxonomic scope" value="Archaea"/>
</dbReference>
<reference evidence="13 14" key="1">
    <citation type="journal article" date="2010" name="Stand. Genomic Sci.">
        <title>Complete genome sequence of Archaeoglobus profundus type strain (AV18).</title>
        <authorList>
            <person name="von Jan M."/>
            <person name="Lapidus A."/>
            <person name="Del Rio T.G."/>
            <person name="Copeland A."/>
            <person name="Tice H."/>
            <person name="Cheng J.F."/>
            <person name="Lucas S."/>
            <person name="Chen F."/>
            <person name="Nolan M."/>
            <person name="Goodwin L."/>
            <person name="Han C."/>
            <person name="Pitluck S."/>
            <person name="Liolios K."/>
            <person name="Ivanova N."/>
            <person name="Mavromatis K."/>
            <person name="Ovchinnikova G."/>
            <person name="Chertkov O."/>
            <person name="Pati A."/>
            <person name="Chen A."/>
            <person name="Palaniappan K."/>
            <person name="Land M."/>
            <person name="Hauser L."/>
            <person name="Chang Y.J."/>
            <person name="Jeffries C.D."/>
            <person name="Saunders E."/>
            <person name="Brettin T."/>
            <person name="Detter J.C."/>
            <person name="Chain P."/>
            <person name="Eichinger K."/>
            <person name="Huber H."/>
            <person name="Spring S."/>
            <person name="Rohde M."/>
            <person name="Goker M."/>
            <person name="Wirth R."/>
            <person name="Woyke T."/>
            <person name="Bristow J."/>
            <person name="Eisen J.A."/>
            <person name="Markowitz V."/>
            <person name="Hugenholtz P."/>
            <person name="Kyrpides N.C."/>
            <person name="Klenk H.P."/>
        </authorList>
    </citation>
    <scope>NUCLEOTIDE SEQUENCE [LARGE SCALE GENOMIC DNA]</scope>
    <source>
        <strain evidence="14">DSM 5631 / JCM 9629 / NBRC 100127 / Av18</strain>
    </source>
</reference>
<dbReference type="Pfam" id="PF00493">
    <property type="entry name" value="MCM"/>
    <property type="match status" value="3"/>
</dbReference>
<dbReference type="GO" id="GO:0017116">
    <property type="term" value="F:single-stranded DNA helicase activity"/>
    <property type="evidence" value="ECO:0007669"/>
    <property type="project" value="TreeGrafter"/>
</dbReference>
<dbReference type="GO" id="GO:0042555">
    <property type="term" value="C:MCM complex"/>
    <property type="evidence" value="ECO:0007669"/>
    <property type="project" value="TreeGrafter"/>
</dbReference>
<dbReference type="CDD" id="cd00081">
    <property type="entry name" value="Hint"/>
    <property type="match status" value="3"/>
</dbReference>
<protein>
    <recommendedName>
        <fullName evidence="2">DNA helicase</fullName>
        <ecNumber evidence="2">3.6.4.12</ecNumber>
    </recommendedName>
</protein>
<dbReference type="GO" id="GO:0005524">
    <property type="term" value="F:ATP binding"/>
    <property type="evidence" value="ECO:0007669"/>
    <property type="project" value="UniProtKB-KW"/>
</dbReference>
<name>D2RHT0_ARCPA</name>
<proteinExistence type="inferred from homology"/>
<dbReference type="GO" id="GO:0003697">
    <property type="term" value="F:single-stranded DNA binding"/>
    <property type="evidence" value="ECO:0007669"/>
    <property type="project" value="TreeGrafter"/>
</dbReference>
<dbReference type="Gene3D" id="1.10.10.10">
    <property type="entry name" value="Winged helix-like DNA-binding domain superfamily/Winged helix DNA-binding domain"/>
    <property type="match status" value="1"/>
</dbReference>
<evidence type="ECO:0000256" key="5">
    <source>
        <dbReference type="ARBA" id="ARBA00022801"/>
    </source>
</evidence>
<dbReference type="InterPro" id="IPR027417">
    <property type="entry name" value="P-loop_NTPase"/>
</dbReference>
<evidence type="ECO:0000256" key="6">
    <source>
        <dbReference type="ARBA" id="ARBA00022806"/>
    </source>
</evidence>
<dbReference type="InterPro" id="IPR027434">
    <property type="entry name" value="Homing_endonucl"/>
</dbReference>
<dbReference type="InterPro" id="IPR041562">
    <property type="entry name" value="MCM_lid"/>
</dbReference>
<evidence type="ECO:0000313" key="13">
    <source>
        <dbReference type="EMBL" id="ADB57855.1"/>
    </source>
</evidence>
<comment type="similarity">
    <text evidence="1">Belongs to the MCM family.</text>
</comment>
<dbReference type="InterPro" id="IPR004860">
    <property type="entry name" value="LAGLIDADG_dom"/>
</dbReference>
<dbReference type="Gene3D" id="2.40.50.140">
    <property type="entry name" value="Nucleic acid-binding proteins"/>
    <property type="match status" value="1"/>
</dbReference>
<keyword evidence="4" id="KW-0547">Nucleotide-binding</keyword>
<dbReference type="eggNOG" id="arCOG06408">
    <property type="taxonomic scope" value="Archaea"/>
</dbReference>
<dbReference type="EMBL" id="CP001857">
    <property type="protein sequence ID" value="ADB57855.1"/>
    <property type="molecule type" value="Genomic_DNA"/>
</dbReference>
<dbReference type="Proteomes" id="UP000001901">
    <property type="component" value="Chromosome"/>
</dbReference>
<dbReference type="RefSeq" id="WP_012940191.1">
    <property type="nucleotide sequence ID" value="NC_013741.1"/>
</dbReference>
<feature type="domain" description="DOD-type homing endonuclease" evidence="12">
    <location>
        <begin position="586"/>
        <end position="727"/>
    </location>
</feature>
<keyword evidence="14" id="KW-1185">Reference proteome</keyword>
<dbReference type="InterPro" id="IPR030934">
    <property type="entry name" value="Intein_C"/>
</dbReference>
<dbReference type="SUPFAM" id="SSF50249">
    <property type="entry name" value="Nucleic acid-binding proteins"/>
    <property type="match status" value="1"/>
</dbReference>
<feature type="domain" description="DOD-type homing endonuclease" evidence="12">
    <location>
        <begin position="1088"/>
        <end position="1225"/>
    </location>
</feature>
<dbReference type="eggNOG" id="arCOG03146">
    <property type="taxonomic scope" value="Archaea"/>
</dbReference>
<dbReference type="Pfam" id="PF14890">
    <property type="entry name" value="Intein_splicing"/>
    <property type="match status" value="1"/>
</dbReference>
<keyword evidence="7" id="KW-0068">Autocatalytic cleavage</keyword>
<dbReference type="Gene3D" id="2.20.28.10">
    <property type="match status" value="1"/>
</dbReference>
<dbReference type="InterPro" id="IPR006141">
    <property type="entry name" value="Intein_N"/>
</dbReference>
<dbReference type="SUPFAM" id="SSF55608">
    <property type="entry name" value="Homing endonucleases"/>
    <property type="match status" value="3"/>
</dbReference>
<evidence type="ECO:0000256" key="2">
    <source>
        <dbReference type="ARBA" id="ARBA00012551"/>
    </source>
</evidence>
<evidence type="ECO:0000256" key="10">
    <source>
        <dbReference type="ARBA" id="ARBA00023125"/>
    </source>
</evidence>
<dbReference type="InterPro" id="IPR036844">
    <property type="entry name" value="Hint_dom_sf"/>
</dbReference>
<evidence type="ECO:0000259" key="12">
    <source>
        <dbReference type="PROSITE" id="PS50819"/>
    </source>
</evidence>
<dbReference type="InterPro" id="IPR033762">
    <property type="entry name" value="MCM_OB"/>
</dbReference>
<evidence type="ECO:0000259" key="11">
    <source>
        <dbReference type="PROSITE" id="PS50051"/>
    </source>
</evidence>
<dbReference type="PROSITE" id="PS50819">
    <property type="entry name" value="INTEIN_ENDONUCLEASE"/>
    <property type="match status" value="2"/>
</dbReference>
<dbReference type="InterPro" id="IPR003586">
    <property type="entry name" value="Hint_dom_C"/>
</dbReference>
<feature type="domain" description="MCM C-terminal AAA(+) ATPase" evidence="11">
    <location>
        <begin position="1436"/>
        <end position="1514"/>
    </location>
</feature>
<keyword evidence="6" id="KW-0347">Helicase</keyword>
<keyword evidence="8" id="KW-0067">ATP-binding</keyword>
<dbReference type="Gene3D" id="3.30.1640.10">
    <property type="entry name" value="mini-chromosome maintenance (MCM) complex, chain A, domain 1"/>
    <property type="match status" value="1"/>
</dbReference>
<dbReference type="eggNOG" id="arCOG03155">
    <property type="taxonomic scope" value="Archaea"/>
</dbReference>
<accession>D2RHT0</accession>
<dbReference type="InterPro" id="IPR031327">
    <property type="entry name" value="MCM"/>
</dbReference>
<dbReference type="KEGG" id="apo:Arcpr_0792"/>
<dbReference type="PANTHER" id="PTHR11630:SF66">
    <property type="entry name" value="DNA REPLICATION LICENSING FACTOR MCM4"/>
    <property type="match status" value="1"/>
</dbReference>
<dbReference type="OrthoDB" id="6747at2157"/>
<dbReference type="PROSITE" id="PS50051">
    <property type="entry name" value="MCM_2"/>
    <property type="match status" value="3"/>
</dbReference>
<dbReference type="EC" id="3.6.4.12" evidence="2"/>
<dbReference type="PRINTS" id="PR00379">
    <property type="entry name" value="INTEIN"/>
</dbReference>
<dbReference type="GO" id="GO:0016539">
    <property type="term" value="P:intein-mediated protein splicing"/>
    <property type="evidence" value="ECO:0007669"/>
    <property type="project" value="InterPro"/>
</dbReference>
<dbReference type="GO" id="GO:0004519">
    <property type="term" value="F:endonuclease activity"/>
    <property type="evidence" value="ECO:0007669"/>
    <property type="project" value="InterPro"/>
</dbReference>
<feature type="domain" description="MCM C-terminal AAA(+) ATPase" evidence="11">
    <location>
        <begin position="269"/>
        <end position="355"/>
    </location>
</feature>
<dbReference type="Pfam" id="PF17855">
    <property type="entry name" value="MCM_lid"/>
    <property type="match status" value="1"/>
</dbReference>
<keyword evidence="5" id="KW-0378">Hydrolase</keyword>
<dbReference type="SMART" id="SM00305">
    <property type="entry name" value="HintC"/>
    <property type="match status" value="2"/>
</dbReference>
<dbReference type="STRING" id="572546.Arcpr_0792"/>
<evidence type="ECO:0000256" key="7">
    <source>
        <dbReference type="ARBA" id="ARBA00022813"/>
    </source>
</evidence>
<dbReference type="InterPro" id="IPR003587">
    <property type="entry name" value="Hint_dom_N"/>
</dbReference>
<evidence type="ECO:0000256" key="8">
    <source>
        <dbReference type="ARBA" id="ARBA00022840"/>
    </source>
</evidence>
<dbReference type="eggNOG" id="arCOG00439">
    <property type="taxonomic scope" value="Archaea"/>
</dbReference>
<evidence type="ECO:0000313" key="14">
    <source>
        <dbReference type="Proteomes" id="UP000001901"/>
    </source>
</evidence>
<sequence length="1707" mass="194873">MIDVWREFIENYCEDKIKELVAKYGENGHVKPSIEIDVKNRLRNFLYSRSLEDELEKKPDTVINLIKSAVRDICRMYDVDIRDFNVRFVNLPKRMLIKNLNHMFINKFVSVEGIVRKVYEPKPVLKYAVFECPSCGKDYHVEVDGGFVQRPFKCERCGERNLILNVDRSELTDIQKIQIQDLPENLESSEPPKLLDVYLYDDLAGKVLPGDKVIINGILRIKGGKKFKAELDVYLEANSIEFIDQDVRNIQITEKDKEEIRKLAKRKDIYDLLVQSIAPSIKGYDVIKEAIVLQLFGGITRINPDGTKQRGDIHILLVGDPATSKSQILRAVKQVAPRAILATGYASTGAGLCVAPDSIVFTDSCALEIEKFVEENMKSSVKYNEIAEYSEVKGVSVLTLNDAKISEKAVEKVWRLKSPVKLVRITTQTGKELIVTPETKVMVLEDGKVSWKPAKDLTKQDYVATVRRLKHRGKVVTTLELLSDLDNLIIYGVKGIVKKLVDVATSKLGISKKELSKMIGTYENSLIHNWVKDNARGNIKMKHLRKLVEITGVSWVDVAKEVSEVSLRAGRRIKIPIYVDERLAYLAGLIAGDGCIVGNFDRFVIRFTNSCDELRRRFKELLRDIFGIEAKDVARKNKVPTVEFSSKIVAHLLRKLGIPPSPKSSKLDMTPILLSLPNEILAGFIRGLFDCDGCVVIRRKGSSIVELDTTSKNLAKKLQLALLRFGIVAHLRKRDVKGKTNVINGKDVVSRHDRYSLIIYGENIEKFAKYIGFENPEKNRKLQKLLELRRYKKSNPNLDVIPGVGKVIDEIIKKYGINIRGFNSKRKNVSRYKLREIVEILKNSCNGDERIRLLEFLANSDVLWEKIKNLEIINSPFDFVYDLTVENTHSFIANGIVVHNTVTAVKADDGRWTLEAGALVLADRGIALIDEVEKMDKKDRRYMLESLEQQSYHKDTEILLADGRKVRIGEFVDSLIESNRDKVIVGKDTEILPVDDVFVLGYDLNTKKIVITKADRVSRHIAPKKFVRITFSNGRSVTVTPEHPVLVWKDGNIVEVPAEKVKEGCLVPAIRWYETLTKNVISKDLAKLLGYILSDGYTYDKVYEVGFTNTCKNYVEEFKRIAGKLNLKFKETKNYTNCKLPLSIVRINSKNFYNRLRNLCPEIFAKAKEKRIPYVVMGGSKDIKEAFINGFFKGDGFVDKYRVGLTTTSKAMAEDLHDLLLSIGINSYIYEWKGCYKVVISGYDSILKFSEIVKDDPRYCRILQILERSKNRRNDRDILPKEITEILRDVLNALRLNDGYLTNNISRNFNAHRKTLKDRLKIVEEVIKAVEDGLNSENINKKIESAKRVVRLTEVAKKLGVKYSTLRYRLKKDPTPLLEFAKERLEDLKRKVEIVKGYIEGNIRFLKVRKVEIIENRDSKWVYDITVEPYHLFVSHGLILHNTITVAKAGINATLNTRCSILACANPKRGRFDKHEPIVDQIDLDPPLLSRFDLIFVVLDEPDEVRDKEIAKTILTSDTESKKPKIDPELFKKYILFARNEIKDIVLTPEAEQKIIDYYIDLRMRSKEQGAIAITARQLEALRRLTEASAKIRLSNVATVEDAERAIRIFEESIKQIAIDPETGKLDIDYAISGVSAVQRDRIAIIKNIVKELESSTPWGAPEEEILERAENSKVPKDKAIEVLEKLKQKGELYCPRYGYYKIAGYE</sequence>
<dbReference type="PaxDb" id="572546-Arcpr_0792"/>
<dbReference type="Gene3D" id="3.10.28.10">
    <property type="entry name" value="Homing endonucleases"/>
    <property type="match status" value="2"/>
</dbReference>
<dbReference type="Gene3D" id="3.40.50.300">
    <property type="entry name" value="P-loop containing nucleotide triphosphate hydrolases"/>
    <property type="match status" value="3"/>
</dbReference>
<keyword evidence="9" id="KW-0651">Protein splicing</keyword>
<evidence type="ECO:0000256" key="9">
    <source>
        <dbReference type="ARBA" id="ARBA00023000"/>
    </source>
</evidence>
<dbReference type="GeneID" id="25394455"/>
<dbReference type="InterPro" id="IPR001208">
    <property type="entry name" value="MCM_dom"/>
</dbReference>
<dbReference type="SUPFAM" id="SSF51294">
    <property type="entry name" value="Hedgehog/intein (Hint) domain"/>
    <property type="match status" value="2"/>
</dbReference>
<dbReference type="Pfam" id="PF14528">
    <property type="entry name" value="LAGLIDADG_3"/>
    <property type="match status" value="4"/>
</dbReference>